<dbReference type="EMBL" id="JACHWS010000002">
    <property type="protein sequence ID" value="MBB3038085.1"/>
    <property type="molecule type" value="Genomic_DNA"/>
</dbReference>
<gene>
    <name evidence="1" type="ORF">FHU29_002534</name>
</gene>
<proteinExistence type="predicted"/>
<evidence type="ECO:0000313" key="1">
    <source>
        <dbReference type="EMBL" id="MBB3038085.1"/>
    </source>
</evidence>
<sequence length="47" mass="4941">MRIIKILTAAGIGIAVGLGVIKLIKSREGEYAAETWHTLPFEGTAGS</sequence>
<dbReference type="AlphaFoldDB" id="A0A839RMX5"/>
<accession>A0A839RMX5</accession>
<keyword evidence="2" id="KW-1185">Reference proteome</keyword>
<organism evidence="1 2">
    <name type="scientific">Hoyosella altamirensis</name>
    <dbReference type="NCBI Taxonomy" id="616997"/>
    <lineage>
        <taxon>Bacteria</taxon>
        <taxon>Bacillati</taxon>
        <taxon>Actinomycetota</taxon>
        <taxon>Actinomycetes</taxon>
        <taxon>Mycobacteriales</taxon>
        <taxon>Hoyosellaceae</taxon>
        <taxon>Hoyosella</taxon>
    </lineage>
</organism>
<dbReference type="RefSeq" id="WP_157095034.1">
    <property type="nucleotide sequence ID" value="NZ_BDDI01000006.1"/>
</dbReference>
<reference evidence="1 2" key="1">
    <citation type="submission" date="2020-08" db="EMBL/GenBank/DDBJ databases">
        <title>Sequencing the genomes of 1000 actinobacteria strains.</title>
        <authorList>
            <person name="Klenk H.-P."/>
        </authorList>
    </citation>
    <scope>NUCLEOTIDE SEQUENCE [LARGE SCALE GENOMIC DNA]</scope>
    <source>
        <strain evidence="1 2">DSM 45258</strain>
    </source>
</reference>
<name>A0A839RMX5_9ACTN</name>
<evidence type="ECO:0000313" key="2">
    <source>
        <dbReference type="Proteomes" id="UP000567922"/>
    </source>
</evidence>
<protein>
    <submittedName>
        <fullName evidence="1">Uncharacterized protein</fullName>
    </submittedName>
</protein>
<dbReference type="Proteomes" id="UP000567922">
    <property type="component" value="Unassembled WGS sequence"/>
</dbReference>
<comment type="caution">
    <text evidence="1">The sequence shown here is derived from an EMBL/GenBank/DDBJ whole genome shotgun (WGS) entry which is preliminary data.</text>
</comment>